<keyword evidence="4" id="KW-0408">Iron</keyword>
<organism evidence="7 8">
    <name type="scientific">Ilex paraguariensis</name>
    <name type="common">yerba mate</name>
    <dbReference type="NCBI Taxonomy" id="185542"/>
    <lineage>
        <taxon>Eukaryota</taxon>
        <taxon>Viridiplantae</taxon>
        <taxon>Streptophyta</taxon>
        <taxon>Embryophyta</taxon>
        <taxon>Tracheophyta</taxon>
        <taxon>Spermatophyta</taxon>
        <taxon>Magnoliopsida</taxon>
        <taxon>eudicotyledons</taxon>
        <taxon>Gunneridae</taxon>
        <taxon>Pentapetalae</taxon>
        <taxon>asterids</taxon>
        <taxon>campanulids</taxon>
        <taxon>Aquifoliales</taxon>
        <taxon>Aquifoliaceae</taxon>
        <taxon>Ilex</taxon>
    </lineage>
</organism>
<name>A0ABC8R068_9AQUA</name>
<gene>
    <name evidence="7" type="ORF">ILEXP_LOCUS5167</name>
</gene>
<evidence type="ECO:0000256" key="3">
    <source>
        <dbReference type="ARBA" id="ARBA00023002"/>
    </source>
</evidence>
<dbReference type="GO" id="GO:0016491">
    <property type="term" value="F:oxidoreductase activity"/>
    <property type="evidence" value="ECO:0007669"/>
    <property type="project" value="UniProtKB-KW"/>
</dbReference>
<keyword evidence="3" id="KW-0560">Oxidoreductase</keyword>
<dbReference type="SUPFAM" id="SSF51197">
    <property type="entry name" value="Clavaminate synthase-like"/>
    <property type="match status" value="1"/>
</dbReference>
<dbReference type="AlphaFoldDB" id="A0ABC8R068"/>
<evidence type="ECO:0000313" key="7">
    <source>
        <dbReference type="EMBL" id="CAK9138082.1"/>
    </source>
</evidence>
<dbReference type="PANTHER" id="PTHR10209:SF732">
    <property type="entry name" value="FLAVONOL SYNTHASE_FLAVANONE 3-HYDROXYLASE-LIKE"/>
    <property type="match status" value="1"/>
</dbReference>
<dbReference type="InterPro" id="IPR044861">
    <property type="entry name" value="IPNS-like_FE2OG_OXY"/>
</dbReference>
<comment type="similarity">
    <text evidence="1">Belongs to the iron/ascorbate-dependent oxidoreductase family.</text>
</comment>
<evidence type="ECO:0000259" key="6">
    <source>
        <dbReference type="Pfam" id="PF14226"/>
    </source>
</evidence>
<dbReference type="Pfam" id="PF14226">
    <property type="entry name" value="DIOX_N"/>
    <property type="match status" value="1"/>
</dbReference>
<dbReference type="EMBL" id="CAUOFW020000859">
    <property type="protein sequence ID" value="CAK9138082.1"/>
    <property type="molecule type" value="Genomic_DNA"/>
</dbReference>
<sequence>MENKDQTHSNKLTRVGTKMANENIPTVDLSPFFTNGDEDGKRRAKEKISQASSEYGFFNVVNHGVPLALINQAMKLSKMFFDTPDEEKLKIFVLRLGWLSPATWASKQDRVLYCLKILEELFTYLTKTAQLMESIITECLGLPPNFLKEYNHDRSWDFMATFRYFPATETENNGVSEHEDGNPITFVVQDEIGGPEVRKDGQWIHVTPIEGTLVVNVGDVIQLIEPDELDRVDHIGLDLTDLLELDYKLGPGL</sequence>
<proteinExistence type="inferred from homology"/>
<evidence type="ECO:0000313" key="8">
    <source>
        <dbReference type="Proteomes" id="UP001642360"/>
    </source>
</evidence>
<dbReference type="InterPro" id="IPR027443">
    <property type="entry name" value="IPNS-like_sf"/>
</dbReference>
<feature type="domain" description="Isopenicillin N synthase-like Fe(2+) 2OG dioxygenase" evidence="5">
    <location>
        <begin position="162"/>
        <end position="235"/>
    </location>
</feature>
<dbReference type="GO" id="GO:0046872">
    <property type="term" value="F:metal ion binding"/>
    <property type="evidence" value="ECO:0007669"/>
    <property type="project" value="UniProtKB-KW"/>
</dbReference>
<evidence type="ECO:0000256" key="2">
    <source>
        <dbReference type="ARBA" id="ARBA00022723"/>
    </source>
</evidence>
<evidence type="ECO:0000256" key="1">
    <source>
        <dbReference type="ARBA" id="ARBA00008056"/>
    </source>
</evidence>
<comment type="caution">
    <text evidence="7">The sequence shown here is derived from an EMBL/GenBank/DDBJ whole genome shotgun (WGS) entry which is preliminary data.</text>
</comment>
<evidence type="ECO:0000256" key="4">
    <source>
        <dbReference type="ARBA" id="ARBA00023004"/>
    </source>
</evidence>
<keyword evidence="8" id="KW-1185">Reference proteome</keyword>
<keyword evidence="2" id="KW-0479">Metal-binding</keyword>
<dbReference type="PANTHER" id="PTHR10209">
    <property type="entry name" value="OXIDOREDUCTASE, 2OG-FE II OXYGENASE FAMILY PROTEIN"/>
    <property type="match status" value="1"/>
</dbReference>
<evidence type="ECO:0000259" key="5">
    <source>
        <dbReference type="Pfam" id="PF03171"/>
    </source>
</evidence>
<dbReference type="Gene3D" id="2.60.120.330">
    <property type="entry name" value="B-lactam Antibiotic, Isopenicillin N Synthase, Chain"/>
    <property type="match status" value="1"/>
</dbReference>
<dbReference type="Pfam" id="PF03171">
    <property type="entry name" value="2OG-FeII_Oxy"/>
    <property type="match status" value="1"/>
</dbReference>
<dbReference type="InterPro" id="IPR026992">
    <property type="entry name" value="DIOX_N"/>
</dbReference>
<protein>
    <submittedName>
        <fullName evidence="7">Uncharacterized protein</fullName>
    </submittedName>
</protein>
<feature type="domain" description="Non-haem dioxygenase N-terminal" evidence="6">
    <location>
        <begin position="24"/>
        <end position="91"/>
    </location>
</feature>
<reference evidence="7 8" key="1">
    <citation type="submission" date="2024-02" db="EMBL/GenBank/DDBJ databases">
        <authorList>
            <person name="Vignale AGUSTIN F."/>
            <person name="Sosa J E."/>
            <person name="Modenutti C."/>
        </authorList>
    </citation>
    <scope>NUCLEOTIDE SEQUENCE [LARGE SCALE GENOMIC DNA]</scope>
</reference>
<accession>A0ABC8R068</accession>
<dbReference type="Proteomes" id="UP001642360">
    <property type="component" value="Unassembled WGS sequence"/>
</dbReference>